<proteinExistence type="predicted"/>
<sequence length="95" mass="11309">MKAKLIIELAVPEREWKKYGDVTRTIEVNGKSKCGGIVTWEDLFKDIKYYFEQLPQEKSLDEMTPMELAHEITSLREKDKEFDKELKDFIRKHTT</sequence>
<organism evidence="1">
    <name type="scientific">marine sediment metagenome</name>
    <dbReference type="NCBI Taxonomy" id="412755"/>
    <lineage>
        <taxon>unclassified sequences</taxon>
        <taxon>metagenomes</taxon>
        <taxon>ecological metagenomes</taxon>
    </lineage>
</organism>
<dbReference type="AlphaFoldDB" id="A0A0F9HDN0"/>
<comment type="caution">
    <text evidence="1">The sequence shown here is derived from an EMBL/GenBank/DDBJ whole genome shotgun (WGS) entry which is preliminary data.</text>
</comment>
<reference evidence="1" key="1">
    <citation type="journal article" date="2015" name="Nature">
        <title>Complex archaea that bridge the gap between prokaryotes and eukaryotes.</title>
        <authorList>
            <person name="Spang A."/>
            <person name="Saw J.H."/>
            <person name="Jorgensen S.L."/>
            <person name="Zaremba-Niedzwiedzka K."/>
            <person name="Martijn J."/>
            <person name="Lind A.E."/>
            <person name="van Eijk R."/>
            <person name="Schleper C."/>
            <person name="Guy L."/>
            <person name="Ettema T.J."/>
        </authorList>
    </citation>
    <scope>NUCLEOTIDE SEQUENCE</scope>
</reference>
<accession>A0A0F9HDN0</accession>
<protein>
    <submittedName>
        <fullName evidence="1">Uncharacterized protein</fullName>
    </submittedName>
</protein>
<name>A0A0F9HDN0_9ZZZZ</name>
<dbReference type="EMBL" id="LAZR01025027">
    <property type="protein sequence ID" value="KKL73227.1"/>
    <property type="molecule type" value="Genomic_DNA"/>
</dbReference>
<gene>
    <name evidence="1" type="ORF">LCGC14_2077010</name>
</gene>
<evidence type="ECO:0000313" key="1">
    <source>
        <dbReference type="EMBL" id="KKL73227.1"/>
    </source>
</evidence>